<accession>A0ABW8XPF3</accession>
<reference evidence="1 2" key="1">
    <citation type="submission" date="2024-06" db="EMBL/GenBank/DDBJ databases">
        <authorList>
            <person name="Kaempfer P."/>
            <person name="Viver T."/>
        </authorList>
    </citation>
    <scope>NUCLEOTIDE SEQUENCE [LARGE SCALE GENOMIC DNA]</scope>
    <source>
        <strain evidence="1 2">ST-87</strain>
    </source>
</reference>
<name>A0ABW8XPF3_9FLAO</name>
<organism evidence="1 2">
    <name type="scientific">Flavobacterium plantiphilum</name>
    <dbReference type="NCBI Taxonomy" id="3163297"/>
    <lineage>
        <taxon>Bacteria</taxon>
        <taxon>Pseudomonadati</taxon>
        <taxon>Bacteroidota</taxon>
        <taxon>Flavobacteriia</taxon>
        <taxon>Flavobacteriales</taxon>
        <taxon>Flavobacteriaceae</taxon>
        <taxon>Flavobacterium</taxon>
    </lineage>
</organism>
<dbReference type="EMBL" id="JBELQA010000001">
    <property type="protein sequence ID" value="MFL9829495.1"/>
    <property type="molecule type" value="Genomic_DNA"/>
</dbReference>
<dbReference type="RefSeq" id="WP_408079207.1">
    <property type="nucleotide sequence ID" value="NZ_JBELQA010000001.1"/>
</dbReference>
<dbReference type="Proteomes" id="UP001629260">
    <property type="component" value="Unassembled WGS sequence"/>
</dbReference>
<gene>
    <name evidence="1" type="ORF">ABS764_01400</name>
</gene>
<evidence type="ECO:0000313" key="2">
    <source>
        <dbReference type="Proteomes" id="UP001629260"/>
    </source>
</evidence>
<keyword evidence="2" id="KW-1185">Reference proteome</keyword>
<evidence type="ECO:0000313" key="1">
    <source>
        <dbReference type="EMBL" id="MFL9829495.1"/>
    </source>
</evidence>
<proteinExistence type="predicted"/>
<protein>
    <submittedName>
        <fullName evidence="1">Uncharacterized protein</fullName>
    </submittedName>
</protein>
<sequence length="195" mass="23376">MRKIILGFILIFTMSFSFINDSSYYILFEKANNIKLYKYGKDYFYEYFMDEKKEINGNLYYVEIRKYSFGDIDTTYIRKSDTNYLQFNRKTNAESILLPLEPKIGDNWIENDGSWKYEVIEENKTFNTPNRNYEDCILVSCKQLTNRDLNKNEEYLLYYSKEFGFVGNVDKEKNILSFLKELKLNTKKGDKISVK</sequence>
<comment type="caution">
    <text evidence="1">The sequence shown here is derived from an EMBL/GenBank/DDBJ whole genome shotgun (WGS) entry which is preliminary data.</text>
</comment>